<accession>A0A1V1P707</accession>
<dbReference type="EMBL" id="ATBP01000398">
    <property type="protein sequence ID" value="ETR70600.1"/>
    <property type="molecule type" value="Genomic_DNA"/>
</dbReference>
<name>A0A1V1P707_9BACT</name>
<dbReference type="AlphaFoldDB" id="A0A1V1P707"/>
<comment type="caution">
    <text evidence="1">The sequence shown here is derived from an EMBL/GenBank/DDBJ whole genome shotgun (WGS) entry which is preliminary data.</text>
</comment>
<proteinExistence type="predicted"/>
<evidence type="ECO:0000313" key="1">
    <source>
        <dbReference type="EMBL" id="ETR70600.1"/>
    </source>
</evidence>
<evidence type="ECO:0000313" key="2">
    <source>
        <dbReference type="Proteomes" id="UP000189670"/>
    </source>
</evidence>
<sequence length="745" mass="86928">MTLKSKIQQNLNHPDKINGINQFDNWVFRELMNRYGHIDDMDQLKAALSKDGLGDLMNQLDQNSELVDSFIEEHREEIDQSIKKYTGSGVMPVEENVWAQELVESDSFPFDPQACLLRCNGECCTGRNYLMIVFSDILKIVNSPIASYLNIHSTIDLYDHHPPYIELFFNEEYDLYLPYLRYLPIGTDLDPPPEKAENSICPFLYPIDEIFSLYDLSMPQNVSQDAMGCILMENKPLVCKLSPVSQSRGMETGRITYRYVQPIKNCPGCQTHKEIKLSNYLRDINLSSEEPSRTLFHSMVMTHHTWPKTDEDKNRFNSILLEFYNIDQLLSAHGQGPEKRSKDRHLMKVLIDAARGDFSLYDRFINRLSSFQKSQFKYKEGAMAKDFFNKILDQISKFQYSIAPFLENTTRIHVYDHFFEFDNFYYSDWEKQDLNNAKGLCQHLSIITHQYLTKLTIGSRRFIDYFDIYFASSVFESKFFTWPASSHICLMLFKKGSTDKCWVLDPCFKFLARCYKEKNTSGNVTFSDDIFTTRTEHKYIIPAAMGSTIRETLEISEGALTNFSASSDTFIPLFIYENKSLILANIQVQKRKIKVQYYEHKAGQNFSQKTLIHFNSQKFNTLNQYNNVFSLLNSLRKKVTQIKKSDLDQHQRLVSSELEEENMPILYSIESIIVQTYKTNNRLTDSIVANLLKALINKSENKPFTMNVMNPQEKELHTEMFEDITLYFSISNPPKRIRINALKRY</sequence>
<reference evidence="2" key="1">
    <citation type="submission" date="2012-11" db="EMBL/GenBank/DDBJ databases">
        <authorList>
            <person name="Lucero-Rivera Y.E."/>
            <person name="Tovar-Ramirez D."/>
        </authorList>
    </citation>
    <scope>NUCLEOTIDE SEQUENCE [LARGE SCALE GENOMIC DNA]</scope>
    <source>
        <strain evidence="2">Araruama</strain>
    </source>
</reference>
<dbReference type="Proteomes" id="UP000189670">
    <property type="component" value="Unassembled WGS sequence"/>
</dbReference>
<organism evidence="1 2">
    <name type="scientific">Candidatus Magnetoglobus multicellularis str. Araruama</name>
    <dbReference type="NCBI Taxonomy" id="890399"/>
    <lineage>
        <taxon>Bacteria</taxon>
        <taxon>Pseudomonadati</taxon>
        <taxon>Thermodesulfobacteriota</taxon>
        <taxon>Desulfobacteria</taxon>
        <taxon>Desulfobacterales</taxon>
        <taxon>Desulfobacteraceae</taxon>
        <taxon>Candidatus Magnetoglobus</taxon>
    </lineage>
</organism>
<protein>
    <submittedName>
        <fullName evidence="1">Uncharacterized protein</fullName>
    </submittedName>
</protein>
<gene>
    <name evidence="1" type="ORF">OMM_03119</name>
</gene>